<dbReference type="CDD" id="cd06261">
    <property type="entry name" value="TM_PBP2"/>
    <property type="match status" value="1"/>
</dbReference>
<sequence length="181" mass="19567">MAFTTAAALSRWKLLDECLQGSLSFLRMTPPLALTPLLILWLGIGDATQVAVIVLASFFPVYLNTRAGLNRLEAPFRELAASLGLSRGRTALFFLLPAALPSIVTGLRLSFGYSWRALIAAELIAASSGLGYMIMDAEQMQRADEVIVGILIIGFSGWLLDAAFSFIVSALLSRRFPELAS</sequence>
<keyword evidence="4 7" id="KW-0812">Transmembrane</keyword>
<keyword evidence="5 7" id="KW-1133">Transmembrane helix</keyword>
<comment type="subcellular location">
    <subcellularLocation>
        <location evidence="1 7">Cell membrane</location>
        <topology evidence="1 7">Multi-pass membrane protein</topology>
    </subcellularLocation>
</comment>
<name>A0A921DRA1_9BACT</name>
<dbReference type="RefSeq" id="WP_304122516.1">
    <property type="nucleotide sequence ID" value="NZ_DYZA01000150.1"/>
</dbReference>
<evidence type="ECO:0000256" key="3">
    <source>
        <dbReference type="ARBA" id="ARBA00022475"/>
    </source>
</evidence>
<dbReference type="AlphaFoldDB" id="A0A921DRA1"/>
<feature type="transmembrane region" description="Helical" evidence="7">
    <location>
        <begin position="91"/>
        <end position="111"/>
    </location>
</feature>
<evidence type="ECO:0000313" key="9">
    <source>
        <dbReference type="EMBL" id="HJD97460.1"/>
    </source>
</evidence>
<protein>
    <submittedName>
        <fullName evidence="9">ABC transporter permease subunit</fullName>
    </submittedName>
</protein>
<evidence type="ECO:0000256" key="2">
    <source>
        <dbReference type="ARBA" id="ARBA00022448"/>
    </source>
</evidence>
<dbReference type="PANTHER" id="PTHR30151">
    <property type="entry name" value="ALKANE SULFONATE ABC TRANSPORTER-RELATED, MEMBRANE SUBUNIT"/>
    <property type="match status" value="1"/>
</dbReference>
<dbReference type="InterPro" id="IPR035906">
    <property type="entry name" value="MetI-like_sf"/>
</dbReference>
<dbReference type="InterPro" id="IPR000515">
    <property type="entry name" value="MetI-like"/>
</dbReference>
<dbReference type="PROSITE" id="PS50928">
    <property type="entry name" value="ABC_TM1"/>
    <property type="match status" value="1"/>
</dbReference>
<comment type="caution">
    <text evidence="9">The sequence shown here is derived from an EMBL/GenBank/DDBJ whole genome shotgun (WGS) entry which is preliminary data.</text>
</comment>
<evidence type="ECO:0000256" key="5">
    <source>
        <dbReference type="ARBA" id="ARBA00022989"/>
    </source>
</evidence>
<comment type="similarity">
    <text evidence="7">Belongs to the binding-protein-dependent transport system permease family.</text>
</comment>
<feature type="transmembrane region" description="Helical" evidence="7">
    <location>
        <begin position="146"/>
        <end position="172"/>
    </location>
</feature>
<gene>
    <name evidence="9" type="ORF">K8W16_07425</name>
</gene>
<dbReference type="EMBL" id="DYZA01000150">
    <property type="protein sequence ID" value="HJD97460.1"/>
    <property type="molecule type" value="Genomic_DNA"/>
</dbReference>
<accession>A0A921DRA1</accession>
<dbReference type="PANTHER" id="PTHR30151:SF0">
    <property type="entry name" value="ABC TRANSPORTER PERMEASE PROTEIN MJ0413-RELATED"/>
    <property type="match status" value="1"/>
</dbReference>
<organism evidence="9 10">
    <name type="scientific">Mailhella massiliensis</name>
    <dbReference type="NCBI Taxonomy" id="1903261"/>
    <lineage>
        <taxon>Bacteria</taxon>
        <taxon>Pseudomonadati</taxon>
        <taxon>Thermodesulfobacteriota</taxon>
        <taxon>Desulfovibrionia</taxon>
        <taxon>Desulfovibrionales</taxon>
        <taxon>Desulfovibrionaceae</taxon>
        <taxon>Mailhella</taxon>
    </lineage>
</organism>
<evidence type="ECO:0000259" key="8">
    <source>
        <dbReference type="PROSITE" id="PS50928"/>
    </source>
</evidence>
<evidence type="ECO:0000256" key="6">
    <source>
        <dbReference type="ARBA" id="ARBA00023136"/>
    </source>
</evidence>
<dbReference type="SUPFAM" id="SSF161098">
    <property type="entry name" value="MetI-like"/>
    <property type="match status" value="1"/>
</dbReference>
<feature type="transmembrane region" description="Helical" evidence="7">
    <location>
        <begin position="38"/>
        <end position="63"/>
    </location>
</feature>
<dbReference type="GO" id="GO:0055085">
    <property type="term" value="P:transmembrane transport"/>
    <property type="evidence" value="ECO:0007669"/>
    <property type="project" value="InterPro"/>
</dbReference>
<dbReference type="GO" id="GO:0005886">
    <property type="term" value="C:plasma membrane"/>
    <property type="evidence" value="ECO:0007669"/>
    <property type="project" value="UniProtKB-SubCell"/>
</dbReference>
<dbReference type="Gene3D" id="1.10.3720.10">
    <property type="entry name" value="MetI-like"/>
    <property type="match status" value="1"/>
</dbReference>
<keyword evidence="2 7" id="KW-0813">Transport</keyword>
<dbReference type="Proteomes" id="UP000698963">
    <property type="component" value="Unassembled WGS sequence"/>
</dbReference>
<evidence type="ECO:0000313" key="10">
    <source>
        <dbReference type="Proteomes" id="UP000698963"/>
    </source>
</evidence>
<dbReference type="Pfam" id="PF00528">
    <property type="entry name" value="BPD_transp_1"/>
    <property type="match status" value="1"/>
</dbReference>
<reference evidence="9" key="1">
    <citation type="journal article" date="2021" name="PeerJ">
        <title>Extensive microbial diversity within the chicken gut microbiome revealed by metagenomics and culture.</title>
        <authorList>
            <person name="Gilroy R."/>
            <person name="Ravi A."/>
            <person name="Getino M."/>
            <person name="Pursley I."/>
            <person name="Horton D.L."/>
            <person name="Alikhan N.F."/>
            <person name="Baker D."/>
            <person name="Gharbi K."/>
            <person name="Hall N."/>
            <person name="Watson M."/>
            <person name="Adriaenssens E.M."/>
            <person name="Foster-Nyarko E."/>
            <person name="Jarju S."/>
            <person name="Secka A."/>
            <person name="Antonio M."/>
            <person name="Oren A."/>
            <person name="Chaudhuri R.R."/>
            <person name="La Ragione R."/>
            <person name="Hildebrand F."/>
            <person name="Pallen M.J."/>
        </authorList>
    </citation>
    <scope>NUCLEOTIDE SEQUENCE</scope>
    <source>
        <strain evidence="9">ChiGjej2B2-19336</strain>
    </source>
</reference>
<evidence type="ECO:0000256" key="1">
    <source>
        <dbReference type="ARBA" id="ARBA00004651"/>
    </source>
</evidence>
<proteinExistence type="inferred from homology"/>
<keyword evidence="6 7" id="KW-0472">Membrane</keyword>
<keyword evidence="3" id="KW-1003">Cell membrane</keyword>
<evidence type="ECO:0000256" key="4">
    <source>
        <dbReference type="ARBA" id="ARBA00022692"/>
    </source>
</evidence>
<feature type="transmembrane region" description="Helical" evidence="7">
    <location>
        <begin position="117"/>
        <end position="134"/>
    </location>
</feature>
<evidence type="ECO:0000256" key="7">
    <source>
        <dbReference type="RuleBase" id="RU363032"/>
    </source>
</evidence>
<reference evidence="9" key="2">
    <citation type="submission" date="2021-09" db="EMBL/GenBank/DDBJ databases">
        <authorList>
            <person name="Gilroy R."/>
        </authorList>
    </citation>
    <scope>NUCLEOTIDE SEQUENCE</scope>
    <source>
        <strain evidence="9">ChiGjej2B2-19336</strain>
    </source>
</reference>
<feature type="domain" description="ABC transmembrane type-1" evidence="8">
    <location>
        <begin position="1"/>
        <end position="172"/>
    </location>
</feature>